<organism evidence="1">
    <name type="scientific">uncultured Rubrobacteraceae bacterium</name>
    <dbReference type="NCBI Taxonomy" id="349277"/>
    <lineage>
        <taxon>Bacteria</taxon>
        <taxon>Bacillati</taxon>
        <taxon>Actinomycetota</taxon>
        <taxon>Rubrobacteria</taxon>
        <taxon>Rubrobacterales</taxon>
        <taxon>Rubrobacteraceae</taxon>
        <taxon>environmental samples</taxon>
    </lineage>
</organism>
<dbReference type="AlphaFoldDB" id="A0A6J4RET3"/>
<gene>
    <name evidence="1" type="ORF">AVDCRST_MAG05-393</name>
</gene>
<sequence length="57" mass="6173">MGEGGSRPGYVIRRGVRSAKTRTNLMPRTSNLKTSSSPFHGDQFMAIWSAGGAGLYR</sequence>
<reference evidence="1" key="1">
    <citation type="submission" date="2020-02" db="EMBL/GenBank/DDBJ databases">
        <authorList>
            <person name="Meier V. D."/>
        </authorList>
    </citation>
    <scope>NUCLEOTIDE SEQUENCE</scope>
    <source>
        <strain evidence="1">AVDCRST_MAG05</strain>
    </source>
</reference>
<accession>A0A6J4RET3</accession>
<proteinExistence type="predicted"/>
<evidence type="ECO:0000313" key="1">
    <source>
        <dbReference type="EMBL" id="CAA9469168.1"/>
    </source>
</evidence>
<name>A0A6J4RET3_9ACTN</name>
<protein>
    <submittedName>
        <fullName evidence="1">Uncharacterized protein</fullName>
    </submittedName>
</protein>
<dbReference type="EMBL" id="CADCVM010000049">
    <property type="protein sequence ID" value="CAA9469168.1"/>
    <property type="molecule type" value="Genomic_DNA"/>
</dbReference>